<dbReference type="Proteomes" id="UP000266234">
    <property type="component" value="Unassembled WGS sequence"/>
</dbReference>
<proteinExistence type="inferred from homology"/>
<name>A0A395T088_9HYPO</name>
<dbReference type="InterPro" id="IPR051601">
    <property type="entry name" value="Serine_prot/Carboxylest_S33"/>
</dbReference>
<dbReference type="Pfam" id="PF00561">
    <property type="entry name" value="Abhydrolase_1"/>
    <property type="match status" value="1"/>
</dbReference>
<dbReference type="GO" id="GO:0016787">
    <property type="term" value="F:hydrolase activity"/>
    <property type="evidence" value="ECO:0007669"/>
    <property type="project" value="UniProtKB-KW"/>
</dbReference>
<keyword evidence="3" id="KW-1133">Transmembrane helix</keyword>
<dbReference type="InterPro" id="IPR000073">
    <property type="entry name" value="AB_hydrolase_1"/>
</dbReference>
<dbReference type="InterPro" id="IPR013595">
    <property type="entry name" value="Pept_S33_TAP-like_C"/>
</dbReference>
<accession>A0A395T088</accession>
<comment type="caution">
    <text evidence="6">The sequence shown here is derived from an EMBL/GenBank/DDBJ whole genome shotgun (WGS) entry which is preliminary data.</text>
</comment>
<keyword evidence="3" id="KW-0472">Membrane</keyword>
<evidence type="ECO:0000313" key="6">
    <source>
        <dbReference type="EMBL" id="RGP78111.1"/>
    </source>
</evidence>
<dbReference type="SUPFAM" id="SSF53474">
    <property type="entry name" value="alpha/beta-Hydrolases"/>
    <property type="match status" value="1"/>
</dbReference>
<evidence type="ECO:0000256" key="2">
    <source>
        <dbReference type="ARBA" id="ARBA00022801"/>
    </source>
</evidence>
<evidence type="ECO:0000313" key="7">
    <source>
        <dbReference type="Proteomes" id="UP000266234"/>
    </source>
</evidence>
<evidence type="ECO:0000256" key="1">
    <source>
        <dbReference type="ARBA" id="ARBA00010088"/>
    </source>
</evidence>
<keyword evidence="7" id="KW-1185">Reference proteome</keyword>
<dbReference type="Gene3D" id="3.40.50.1820">
    <property type="entry name" value="alpha/beta hydrolase"/>
    <property type="match status" value="1"/>
</dbReference>
<reference evidence="6 7" key="1">
    <citation type="journal article" date="2018" name="PLoS Pathog.">
        <title>Evolution of structural diversity of trichothecenes, a family of toxins produced by plant pathogenic and entomopathogenic fungi.</title>
        <authorList>
            <person name="Proctor R.H."/>
            <person name="McCormick S.P."/>
            <person name="Kim H.S."/>
            <person name="Cardoza R.E."/>
            <person name="Stanley A.M."/>
            <person name="Lindo L."/>
            <person name="Kelly A."/>
            <person name="Brown D.W."/>
            <person name="Lee T."/>
            <person name="Vaughan M.M."/>
            <person name="Alexander N.J."/>
            <person name="Busman M."/>
            <person name="Gutierrez S."/>
        </authorList>
    </citation>
    <scope>NUCLEOTIDE SEQUENCE [LARGE SCALE GENOMIC DNA]</scope>
    <source>
        <strain evidence="6 7">NRRL 20695</strain>
    </source>
</reference>
<evidence type="ECO:0000256" key="3">
    <source>
        <dbReference type="SAM" id="Phobius"/>
    </source>
</evidence>
<sequence length="602" mass="66975">MNEKMTPEALPLLRDHLQKRPRKSNISTVLGLVAAVCLIGFFHHRPHPVPKSAGDPAEKPWTWNDIKPSRELHWESCYDKFECARLDVPMDWLSPSDHKRVVLGVIKLPAKTKNNTVSPLFVNPGGPGGSGVTFVRREGHILQTTVGDNHDVISFDPRGVGVSTPRAECWGSSQRRRLWNLQDTPVADERPGLIYDAYARAAAYSGTCESAMEDTGLFKFLGSASIARDMLEILDKTGNEKLRYWGFSYGTILGGVFAGLYPERVERLVSDGNVDYHDWFNLDHANFVSDTDKIFDAFDTACHKVGPLKCAFYAESPQAVEKRRGDLLVQLKESPVLLDAWSQDSGPELPVLISYSHLQRLIQACIYNPIFRFPQLARVFAALEKGDGVPFYEMVLEMSSNRAPEGDMCELGDTPATTPLETPMEPDAFPAIMCSDSKAVTESPKEIAEYFERITNKSRWAGAVNDNFRVLCIGRKTRPKWEFTDVADFRGDTAHPILYIGNTADNVTPLESAFNNSAKFPSSVVLTQKSYGHCSLAAPSTCSVRYIREYFQNGTLPAAGTVCDSDFDLFELPGLEEDVTSLDELSSIALKLSREVEIPRAF</sequence>
<keyword evidence="2 6" id="KW-0378">Hydrolase</keyword>
<dbReference type="Pfam" id="PF08386">
    <property type="entry name" value="Abhydrolase_4"/>
    <property type="match status" value="1"/>
</dbReference>
<dbReference type="InterPro" id="IPR029058">
    <property type="entry name" value="AB_hydrolase_fold"/>
</dbReference>
<dbReference type="STRING" id="694270.A0A395T088"/>
<feature type="transmembrane region" description="Helical" evidence="3">
    <location>
        <begin position="24"/>
        <end position="42"/>
    </location>
</feature>
<dbReference type="EMBL" id="PXOG01000076">
    <property type="protein sequence ID" value="RGP78111.1"/>
    <property type="molecule type" value="Genomic_DNA"/>
</dbReference>
<dbReference type="PANTHER" id="PTHR43248">
    <property type="entry name" value="2-SUCCINYL-6-HYDROXY-2,4-CYCLOHEXADIENE-1-CARBOXYLATE SYNTHASE"/>
    <property type="match status" value="1"/>
</dbReference>
<feature type="domain" description="Peptidase S33 tripeptidyl aminopeptidase-like C-terminal" evidence="5">
    <location>
        <begin position="466"/>
        <end position="563"/>
    </location>
</feature>
<organism evidence="6 7">
    <name type="scientific">Fusarium longipes</name>
    <dbReference type="NCBI Taxonomy" id="694270"/>
    <lineage>
        <taxon>Eukaryota</taxon>
        <taxon>Fungi</taxon>
        <taxon>Dikarya</taxon>
        <taxon>Ascomycota</taxon>
        <taxon>Pezizomycotina</taxon>
        <taxon>Sordariomycetes</taxon>
        <taxon>Hypocreomycetidae</taxon>
        <taxon>Hypocreales</taxon>
        <taxon>Nectriaceae</taxon>
        <taxon>Fusarium</taxon>
    </lineage>
</organism>
<evidence type="ECO:0000259" key="5">
    <source>
        <dbReference type="Pfam" id="PF08386"/>
    </source>
</evidence>
<dbReference type="AlphaFoldDB" id="A0A395T088"/>
<protein>
    <submittedName>
        <fullName evidence="6">Alpha beta hydrolase fold family</fullName>
    </submittedName>
</protein>
<evidence type="ECO:0000259" key="4">
    <source>
        <dbReference type="Pfam" id="PF00561"/>
    </source>
</evidence>
<feature type="domain" description="AB hydrolase-1" evidence="4">
    <location>
        <begin position="119"/>
        <end position="279"/>
    </location>
</feature>
<dbReference type="PANTHER" id="PTHR43248:SF25">
    <property type="entry name" value="AB HYDROLASE-1 DOMAIN-CONTAINING PROTEIN-RELATED"/>
    <property type="match status" value="1"/>
</dbReference>
<dbReference type="OrthoDB" id="425534at2759"/>
<comment type="similarity">
    <text evidence="1">Belongs to the peptidase S33 family.</text>
</comment>
<gene>
    <name evidence="6" type="ORF">FLONG3_3753</name>
</gene>
<keyword evidence="3" id="KW-0812">Transmembrane</keyword>